<comment type="caution">
    <text evidence="1">The sequence shown here is derived from an EMBL/GenBank/DDBJ whole genome shotgun (WGS) entry which is preliminary data.</text>
</comment>
<dbReference type="EMBL" id="JAIWYP010000014">
    <property type="protein sequence ID" value="KAH3711351.1"/>
    <property type="molecule type" value="Genomic_DNA"/>
</dbReference>
<name>A0A9D3Z617_DREPO</name>
<sequence>MFEIFSNLSYYLYESYYSDKRDIAKHTIFSHMAAILLLTVSGDILLELLSLDGGAMTPLRVEPRRL</sequence>
<organism evidence="1 2">
    <name type="scientific">Dreissena polymorpha</name>
    <name type="common">Zebra mussel</name>
    <name type="synonym">Mytilus polymorpha</name>
    <dbReference type="NCBI Taxonomy" id="45954"/>
    <lineage>
        <taxon>Eukaryota</taxon>
        <taxon>Metazoa</taxon>
        <taxon>Spiralia</taxon>
        <taxon>Lophotrochozoa</taxon>
        <taxon>Mollusca</taxon>
        <taxon>Bivalvia</taxon>
        <taxon>Autobranchia</taxon>
        <taxon>Heteroconchia</taxon>
        <taxon>Euheterodonta</taxon>
        <taxon>Imparidentia</taxon>
        <taxon>Neoheterodontei</taxon>
        <taxon>Myida</taxon>
        <taxon>Dreissenoidea</taxon>
        <taxon>Dreissenidae</taxon>
        <taxon>Dreissena</taxon>
    </lineage>
</organism>
<reference evidence="1" key="1">
    <citation type="journal article" date="2019" name="bioRxiv">
        <title>The Genome of the Zebra Mussel, Dreissena polymorpha: A Resource for Invasive Species Research.</title>
        <authorList>
            <person name="McCartney M.A."/>
            <person name="Auch B."/>
            <person name="Kono T."/>
            <person name="Mallez S."/>
            <person name="Zhang Y."/>
            <person name="Obille A."/>
            <person name="Becker A."/>
            <person name="Abrahante J.E."/>
            <person name="Garbe J."/>
            <person name="Badalamenti J.P."/>
            <person name="Herman A."/>
            <person name="Mangelson H."/>
            <person name="Liachko I."/>
            <person name="Sullivan S."/>
            <person name="Sone E.D."/>
            <person name="Koren S."/>
            <person name="Silverstein K.A.T."/>
            <person name="Beckman K.B."/>
            <person name="Gohl D.M."/>
        </authorList>
    </citation>
    <scope>NUCLEOTIDE SEQUENCE</scope>
    <source>
        <strain evidence="1">Duluth1</strain>
        <tissue evidence="1">Whole animal</tissue>
    </source>
</reference>
<dbReference type="AlphaFoldDB" id="A0A9D3Z617"/>
<dbReference type="Proteomes" id="UP000828390">
    <property type="component" value="Unassembled WGS sequence"/>
</dbReference>
<gene>
    <name evidence="1" type="ORF">DPMN_070856</name>
</gene>
<reference evidence="1" key="2">
    <citation type="submission" date="2020-11" db="EMBL/GenBank/DDBJ databases">
        <authorList>
            <person name="McCartney M.A."/>
            <person name="Auch B."/>
            <person name="Kono T."/>
            <person name="Mallez S."/>
            <person name="Becker A."/>
            <person name="Gohl D.M."/>
            <person name="Silverstein K.A.T."/>
            <person name="Koren S."/>
            <person name="Bechman K.B."/>
            <person name="Herman A."/>
            <person name="Abrahante J.E."/>
            <person name="Garbe J."/>
        </authorList>
    </citation>
    <scope>NUCLEOTIDE SEQUENCE</scope>
    <source>
        <strain evidence="1">Duluth1</strain>
        <tissue evidence="1">Whole animal</tissue>
    </source>
</reference>
<keyword evidence="2" id="KW-1185">Reference proteome</keyword>
<protein>
    <submittedName>
        <fullName evidence="1">Uncharacterized protein</fullName>
    </submittedName>
</protein>
<accession>A0A9D3Z617</accession>
<evidence type="ECO:0000313" key="2">
    <source>
        <dbReference type="Proteomes" id="UP000828390"/>
    </source>
</evidence>
<evidence type="ECO:0000313" key="1">
    <source>
        <dbReference type="EMBL" id="KAH3711351.1"/>
    </source>
</evidence>
<proteinExistence type="predicted"/>